<evidence type="ECO:0000256" key="2">
    <source>
        <dbReference type="SAM" id="SignalP"/>
    </source>
</evidence>
<comment type="caution">
    <text evidence="3">The sequence shown here is derived from an EMBL/GenBank/DDBJ whole genome shotgun (WGS) entry which is preliminary data.</text>
</comment>
<organism evidence="3 4">
    <name type="scientific">Desmophyllum pertusum</name>
    <dbReference type="NCBI Taxonomy" id="174260"/>
    <lineage>
        <taxon>Eukaryota</taxon>
        <taxon>Metazoa</taxon>
        <taxon>Cnidaria</taxon>
        <taxon>Anthozoa</taxon>
        <taxon>Hexacorallia</taxon>
        <taxon>Scleractinia</taxon>
        <taxon>Caryophylliina</taxon>
        <taxon>Caryophylliidae</taxon>
        <taxon>Desmophyllum</taxon>
    </lineage>
</organism>
<evidence type="ECO:0000313" key="3">
    <source>
        <dbReference type="EMBL" id="KAJ7389254.1"/>
    </source>
</evidence>
<evidence type="ECO:0000313" key="4">
    <source>
        <dbReference type="Proteomes" id="UP001163046"/>
    </source>
</evidence>
<keyword evidence="4" id="KW-1185">Reference proteome</keyword>
<accession>A0A9W9ZY16</accession>
<protein>
    <submittedName>
        <fullName evidence="3">Uncharacterized protein</fullName>
    </submittedName>
</protein>
<feature type="chain" id="PRO_5040891297" evidence="2">
    <location>
        <begin position="27"/>
        <end position="102"/>
    </location>
</feature>
<keyword evidence="2" id="KW-0732">Signal</keyword>
<dbReference type="AlphaFoldDB" id="A0A9W9ZY16"/>
<sequence length="102" mass="11403">MDSSMLITVWLGIFICIAGTSLVVDAQARWPPRPGDTPIKQHDSDSTSSGSLDKSYHVFIRPVVEVPPPAKRPAIRSNLGAQNFNRGEKMWKRVNRQSLEED</sequence>
<proteinExistence type="predicted"/>
<dbReference type="EMBL" id="MU825437">
    <property type="protein sequence ID" value="KAJ7389254.1"/>
    <property type="molecule type" value="Genomic_DNA"/>
</dbReference>
<gene>
    <name evidence="3" type="ORF">OS493_032722</name>
</gene>
<name>A0A9W9ZY16_9CNID</name>
<evidence type="ECO:0000256" key="1">
    <source>
        <dbReference type="SAM" id="MobiDB-lite"/>
    </source>
</evidence>
<reference evidence="3" key="1">
    <citation type="submission" date="2023-01" db="EMBL/GenBank/DDBJ databases">
        <title>Genome assembly of the deep-sea coral Lophelia pertusa.</title>
        <authorList>
            <person name="Herrera S."/>
            <person name="Cordes E."/>
        </authorList>
    </citation>
    <scope>NUCLEOTIDE SEQUENCE</scope>
    <source>
        <strain evidence="3">USNM1676648</strain>
        <tissue evidence="3">Polyp</tissue>
    </source>
</reference>
<feature type="region of interest" description="Disordered" evidence="1">
    <location>
        <begin position="28"/>
        <end position="53"/>
    </location>
</feature>
<dbReference type="Proteomes" id="UP001163046">
    <property type="component" value="Unassembled WGS sequence"/>
</dbReference>
<feature type="signal peptide" evidence="2">
    <location>
        <begin position="1"/>
        <end position="26"/>
    </location>
</feature>